<dbReference type="GO" id="GO:0043138">
    <property type="term" value="F:3'-5' DNA helicase activity"/>
    <property type="evidence" value="ECO:0007669"/>
    <property type="project" value="UniProtKB-EC"/>
</dbReference>
<dbReference type="PANTHER" id="PTHR11070:SF67">
    <property type="entry name" value="DNA 3'-5' HELICASE"/>
    <property type="match status" value="1"/>
</dbReference>
<organism evidence="12 13">
    <name type="scientific">Methanosarcina mazei SarPi</name>
    <dbReference type="NCBI Taxonomy" id="1434115"/>
    <lineage>
        <taxon>Archaea</taxon>
        <taxon>Methanobacteriati</taxon>
        <taxon>Methanobacteriota</taxon>
        <taxon>Stenosarchaea group</taxon>
        <taxon>Methanomicrobia</taxon>
        <taxon>Methanosarcinales</taxon>
        <taxon>Methanosarcinaceae</taxon>
        <taxon>Methanosarcina</taxon>
    </lineage>
</organism>
<dbReference type="CDD" id="cd17932">
    <property type="entry name" value="DEXQc_UvrD"/>
    <property type="match status" value="1"/>
</dbReference>
<evidence type="ECO:0000256" key="9">
    <source>
        <dbReference type="ARBA" id="ARBA00048988"/>
    </source>
</evidence>
<dbReference type="GeneID" id="24864363"/>
<name>A0A0E3R7N6_METMZ</name>
<evidence type="ECO:0000256" key="10">
    <source>
        <dbReference type="PROSITE-ProRule" id="PRU00560"/>
    </source>
</evidence>
<feature type="domain" description="UvrD-like helicase ATP-binding" evidence="11">
    <location>
        <begin position="22"/>
        <end position="302"/>
    </location>
</feature>
<evidence type="ECO:0000256" key="7">
    <source>
        <dbReference type="ARBA" id="ARBA00034617"/>
    </source>
</evidence>
<keyword evidence="4 10" id="KW-0347">Helicase</keyword>
<dbReference type="HOGENOM" id="CLU_004585_6_4_2"/>
<evidence type="ECO:0000256" key="1">
    <source>
        <dbReference type="ARBA" id="ARBA00009922"/>
    </source>
</evidence>
<accession>A0A0E3R7N6</accession>
<dbReference type="Proteomes" id="UP000033116">
    <property type="component" value="Chromosome"/>
</dbReference>
<dbReference type="PATRIC" id="fig|1434115.4.peg.1503"/>
<sequence length="634" mass="73906">MDSIYKVIKLRVTPIDWKPSDGLTLEDKALETVKSSTNFYVIAGPGAGKTELLAQRACFLLQTDTCREPRKILAISFKKDAARNIEERVKRRCGDELARRFISKTYDSFAKSLLDHFRKALPNDYKLSPNYEIISDEKIIDRYFGLIRSLDNLNVSREQMNNLKKYLAINKLPLNSGSSGDINELIYDIWMYSLQGEDNQSEITFPMVSRLSEFLIRSNPKIRSSIVATYSHIFLDEFQDTTNNQYDLIKTCFYNTENILTAVGDNKQRIMTWAGADVEVFNKFKIDFKAKKCELLMNYRSAPRLVEIQKILIKKLSDNEGNVSTNEKWNKNDGICEVWNFNNHLEEAKILASEITQLINSEKLNPNDICIIAKQQLDQYCTCVIEELNELGIRARNETMFQDLISEEFVHLVLDIIKCSISEKSRDEWANSREMTRYIHGISVEDDLNFTKLRMFDKNFKFALKEIKKKFSGVKSKEDLKTALDEVINYLGKEKLIDFFPQYSQHNYFEQIYNKLHEYLWNEYSSCGDWVYAIESLKGLRSIPIMTIHKSKGLEYDTVVFIGLEDDAFWTFKKQTEEDMCAFFVALSRAKKRVIFTFSETRINNGCTRKQRRKNINSLYQMLEQSGVVDVRNF</sequence>
<evidence type="ECO:0000256" key="5">
    <source>
        <dbReference type="ARBA" id="ARBA00022840"/>
    </source>
</evidence>
<evidence type="ECO:0000256" key="3">
    <source>
        <dbReference type="ARBA" id="ARBA00022801"/>
    </source>
</evidence>
<evidence type="ECO:0000256" key="6">
    <source>
        <dbReference type="ARBA" id="ARBA00023235"/>
    </source>
</evidence>
<comment type="catalytic activity">
    <reaction evidence="7">
        <text>Couples ATP hydrolysis with the unwinding of duplex DNA by translocating in the 3'-5' direction.</text>
        <dbReference type="EC" id="5.6.2.4"/>
    </reaction>
</comment>
<keyword evidence="6" id="KW-0413">Isomerase</keyword>
<comment type="catalytic activity">
    <reaction evidence="9">
        <text>ATP + H2O = ADP + phosphate + H(+)</text>
        <dbReference type="Rhea" id="RHEA:13065"/>
        <dbReference type="ChEBI" id="CHEBI:15377"/>
        <dbReference type="ChEBI" id="CHEBI:15378"/>
        <dbReference type="ChEBI" id="CHEBI:30616"/>
        <dbReference type="ChEBI" id="CHEBI:43474"/>
        <dbReference type="ChEBI" id="CHEBI:456216"/>
        <dbReference type="EC" id="5.6.2.4"/>
    </reaction>
</comment>
<dbReference type="SUPFAM" id="SSF52540">
    <property type="entry name" value="P-loop containing nucleoside triphosphate hydrolases"/>
    <property type="match status" value="1"/>
</dbReference>
<evidence type="ECO:0000259" key="11">
    <source>
        <dbReference type="PROSITE" id="PS51198"/>
    </source>
</evidence>
<dbReference type="InterPro" id="IPR014017">
    <property type="entry name" value="DNA_helicase_UvrD-like_C"/>
</dbReference>
<reference evidence="12 13" key="1">
    <citation type="submission" date="2014-07" db="EMBL/GenBank/DDBJ databases">
        <title>Methanogenic archaea and the global carbon cycle.</title>
        <authorList>
            <person name="Henriksen J.R."/>
            <person name="Luke J."/>
            <person name="Reinhart S."/>
            <person name="Benedict M.N."/>
            <person name="Youngblut N.D."/>
            <person name="Metcalf M.E."/>
            <person name="Whitaker R.J."/>
            <person name="Metcalf W.W."/>
        </authorList>
    </citation>
    <scope>NUCLEOTIDE SEQUENCE [LARGE SCALE GENOMIC DNA]</scope>
    <source>
        <strain evidence="12 13">SarPi</strain>
    </source>
</reference>
<dbReference type="EC" id="5.6.2.4" evidence="8"/>
<proteinExistence type="inferred from homology"/>
<dbReference type="InterPro" id="IPR014016">
    <property type="entry name" value="UvrD-like_ATP-bd"/>
</dbReference>
<keyword evidence="5 10" id="KW-0067">ATP-binding</keyword>
<dbReference type="GO" id="GO:0016887">
    <property type="term" value="F:ATP hydrolysis activity"/>
    <property type="evidence" value="ECO:0007669"/>
    <property type="project" value="RHEA"/>
</dbReference>
<gene>
    <name evidence="12" type="ORF">MSMAP_1193</name>
</gene>
<dbReference type="Gene3D" id="1.10.10.160">
    <property type="match status" value="1"/>
</dbReference>
<comment type="similarity">
    <text evidence="1">Belongs to the helicase family. UvrD subfamily.</text>
</comment>
<dbReference type="EMBL" id="CP009511">
    <property type="protein sequence ID" value="AKB61178.1"/>
    <property type="molecule type" value="Genomic_DNA"/>
</dbReference>
<dbReference type="GO" id="GO:0003677">
    <property type="term" value="F:DNA binding"/>
    <property type="evidence" value="ECO:0007669"/>
    <property type="project" value="InterPro"/>
</dbReference>
<dbReference type="Gene3D" id="3.40.50.300">
    <property type="entry name" value="P-loop containing nucleotide triphosphate hydrolases"/>
    <property type="match status" value="3"/>
</dbReference>
<dbReference type="AlphaFoldDB" id="A0A0E3R7N6"/>
<keyword evidence="2 10" id="KW-0547">Nucleotide-binding</keyword>
<dbReference type="GO" id="GO:0005829">
    <property type="term" value="C:cytosol"/>
    <property type="evidence" value="ECO:0007669"/>
    <property type="project" value="TreeGrafter"/>
</dbReference>
<dbReference type="Pfam" id="PF13361">
    <property type="entry name" value="UvrD_C"/>
    <property type="match status" value="1"/>
</dbReference>
<evidence type="ECO:0000313" key="12">
    <source>
        <dbReference type="EMBL" id="AKB61178.1"/>
    </source>
</evidence>
<dbReference type="InterPro" id="IPR027417">
    <property type="entry name" value="P-loop_NTPase"/>
</dbReference>
<dbReference type="InterPro" id="IPR000212">
    <property type="entry name" value="DNA_helicase_UvrD/REP"/>
</dbReference>
<dbReference type="InterPro" id="IPR013986">
    <property type="entry name" value="DExx_box_DNA_helicase_dom_sf"/>
</dbReference>
<dbReference type="GO" id="GO:0000725">
    <property type="term" value="P:recombinational repair"/>
    <property type="evidence" value="ECO:0007669"/>
    <property type="project" value="TreeGrafter"/>
</dbReference>
<dbReference type="GO" id="GO:0005524">
    <property type="term" value="F:ATP binding"/>
    <property type="evidence" value="ECO:0007669"/>
    <property type="project" value="UniProtKB-UniRule"/>
</dbReference>
<dbReference type="PROSITE" id="PS51198">
    <property type="entry name" value="UVRD_HELICASE_ATP_BIND"/>
    <property type="match status" value="1"/>
</dbReference>
<evidence type="ECO:0000256" key="4">
    <source>
        <dbReference type="ARBA" id="ARBA00022806"/>
    </source>
</evidence>
<evidence type="ECO:0000256" key="2">
    <source>
        <dbReference type="ARBA" id="ARBA00022741"/>
    </source>
</evidence>
<evidence type="ECO:0000313" key="13">
    <source>
        <dbReference type="Proteomes" id="UP000033116"/>
    </source>
</evidence>
<dbReference type="PANTHER" id="PTHR11070">
    <property type="entry name" value="UVRD / RECB / PCRA DNA HELICASE FAMILY MEMBER"/>
    <property type="match status" value="1"/>
</dbReference>
<evidence type="ECO:0000256" key="8">
    <source>
        <dbReference type="ARBA" id="ARBA00034808"/>
    </source>
</evidence>
<keyword evidence="3 10" id="KW-0378">Hydrolase</keyword>
<dbReference type="Pfam" id="PF00580">
    <property type="entry name" value="UvrD-helicase"/>
    <property type="match status" value="1"/>
</dbReference>
<protein>
    <recommendedName>
        <fullName evidence="8">DNA 3'-5' helicase</fullName>
        <ecNumber evidence="8">5.6.2.4</ecNumber>
    </recommendedName>
</protein>
<feature type="binding site" evidence="10">
    <location>
        <begin position="43"/>
        <end position="50"/>
    </location>
    <ligand>
        <name>ATP</name>
        <dbReference type="ChEBI" id="CHEBI:30616"/>
    </ligand>
</feature>
<dbReference type="RefSeq" id="WP_052724803.1">
    <property type="nucleotide sequence ID" value="NZ_CP009511.1"/>
</dbReference>